<dbReference type="PANTHER" id="PTHR43105:SF13">
    <property type="entry name" value="NADH-UBIQUINONE OXIDOREDUCTASE 75 KDA SUBUNIT, MITOCHONDRIAL"/>
    <property type="match status" value="1"/>
</dbReference>
<dbReference type="GO" id="GO:0016491">
    <property type="term" value="F:oxidoreductase activity"/>
    <property type="evidence" value="ECO:0007669"/>
    <property type="project" value="InterPro"/>
</dbReference>
<dbReference type="Proteomes" id="UP000596092">
    <property type="component" value="Chromosome"/>
</dbReference>
<reference evidence="16 17" key="1">
    <citation type="submission" date="2020-05" db="EMBL/GenBank/DDBJ databases">
        <title>Complete genome of Desulfobulbus oligotrophicus.</title>
        <authorList>
            <person name="Podar M."/>
        </authorList>
    </citation>
    <scope>NUCLEOTIDE SEQUENCE [LARGE SCALE GENOMIC DNA]</scope>
    <source>
        <strain evidence="16 17">Prop6</strain>
    </source>
</reference>
<dbReference type="EMBL" id="CP054140">
    <property type="protein sequence ID" value="QQG66560.1"/>
    <property type="molecule type" value="Genomic_DNA"/>
</dbReference>
<evidence type="ECO:0000313" key="17">
    <source>
        <dbReference type="Proteomes" id="UP000596092"/>
    </source>
</evidence>
<sequence>MAEKVKLFVNGQEVEVESGKNLIDAIGAIGIEIPHLCYHPALGADGNCRLCLVGIEDGRPPLVPACKTRVAEGMKVQLDTGKIKKIQQDIMEFELINHPIDCPVCDQAGECKLQDYYMRYDAQPSRMTVKQVLKSKKLDFGCGVVHDQERCVLCARCVRFTRLITKTGELGIVNRTDYARVEIFPGRPLNNRYALNVVDLCPVGAMTSQDFRFKQRVWFLTKSPSICHGCSKGCNIFIDHNREKYKDDIIYRFRPRHNEKVNGYFMCDDGRMTYKLENDNRLLGAMIDKRETGFNEAVEAVRRELSQAAKTVILVSPNASLEQMYALQQFAGTINAQVSGFSDGYIKNGDGDDFLIQDDKSANRATFHLLGIDDTRAGFDTAVAGADLLLSFDNDLSLSLPQTDLDQLLGQVKLITVGSRQNDFVTKASIKLPVASFSEDSGSIINCDGRLQRYDAAVIKNEPMPSMIAAINMLGGGIVSHQEAREGLQANVPKLKDIDLDQVPGDGIALTENEVAHVAA</sequence>
<dbReference type="PROSITE" id="PS00641">
    <property type="entry name" value="COMPLEX1_75K_1"/>
    <property type="match status" value="1"/>
</dbReference>
<feature type="domain" description="4Fe-4S Mo/W bis-MGD-type" evidence="14">
    <location>
        <begin position="220"/>
        <end position="281"/>
    </location>
</feature>
<dbReference type="Gene3D" id="3.30.70.20">
    <property type="match status" value="1"/>
</dbReference>
<evidence type="ECO:0000256" key="5">
    <source>
        <dbReference type="ARBA" id="ARBA00022714"/>
    </source>
</evidence>
<keyword evidence="5" id="KW-0001">2Fe-2S</keyword>
<evidence type="ECO:0000256" key="4">
    <source>
        <dbReference type="ARBA" id="ARBA00022485"/>
    </source>
</evidence>
<comment type="subcellular location">
    <subcellularLocation>
        <location evidence="2">Membrane</location>
    </subcellularLocation>
</comment>
<dbReference type="RefSeq" id="WP_199262840.1">
    <property type="nucleotide sequence ID" value="NZ_CP054140.1"/>
</dbReference>
<evidence type="ECO:0000256" key="11">
    <source>
        <dbReference type="ARBA" id="ARBA00023136"/>
    </source>
</evidence>
<dbReference type="GO" id="GO:0051537">
    <property type="term" value="F:2 iron, 2 sulfur cluster binding"/>
    <property type="evidence" value="ECO:0007669"/>
    <property type="project" value="UniProtKB-KW"/>
</dbReference>
<comment type="similarity">
    <text evidence="3">Belongs to the complex I 75 kDa subunit family.</text>
</comment>
<dbReference type="GO" id="GO:0042773">
    <property type="term" value="P:ATP synthesis coupled electron transport"/>
    <property type="evidence" value="ECO:0007669"/>
    <property type="project" value="InterPro"/>
</dbReference>
<keyword evidence="9" id="KW-0411">Iron-sulfur</keyword>
<dbReference type="GO" id="GO:0016020">
    <property type="term" value="C:membrane"/>
    <property type="evidence" value="ECO:0007669"/>
    <property type="project" value="UniProtKB-SubCell"/>
</dbReference>
<dbReference type="PANTHER" id="PTHR43105">
    <property type="entry name" value="RESPIRATORY NITRATE REDUCTASE"/>
    <property type="match status" value="1"/>
</dbReference>
<dbReference type="GO" id="GO:0046872">
    <property type="term" value="F:metal ion binding"/>
    <property type="evidence" value="ECO:0007669"/>
    <property type="project" value="UniProtKB-KW"/>
</dbReference>
<dbReference type="GO" id="GO:0051539">
    <property type="term" value="F:4 iron, 4 sulfur cluster binding"/>
    <property type="evidence" value="ECO:0007669"/>
    <property type="project" value="UniProtKB-KW"/>
</dbReference>
<keyword evidence="17" id="KW-1185">Reference proteome</keyword>
<comment type="cofactor">
    <cofactor evidence="12">
        <name>[2Fe-2S] cluster</name>
        <dbReference type="ChEBI" id="CHEBI:190135"/>
    </cofactor>
</comment>
<dbReference type="Pfam" id="PF04879">
    <property type="entry name" value="Molybdop_Fe4S4"/>
    <property type="match status" value="1"/>
</dbReference>
<dbReference type="InterPro" id="IPR000283">
    <property type="entry name" value="NADH_UbQ_OxRdtase_75kDa_su_CS"/>
</dbReference>
<name>A0A7T6ARI7_9BACT</name>
<evidence type="ECO:0000256" key="12">
    <source>
        <dbReference type="ARBA" id="ARBA00034078"/>
    </source>
</evidence>
<keyword evidence="10" id="KW-0520">NAD</keyword>
<dbReference type="SMART" id="SM00929">
    <property type="entry name" value="NADH-G_4Fe-4S_3"/>
    <property type="match status" value="1"/>
</dbReference>
<evidence type="ECO:0000256" key="8">
    <source>
        <dbReference type="ARBA" id="ARBA00023004"/>
    </source>
</evidence>
<keyword evidence="4" id="KW-0004">4Fe-4S</keyword>
<evidence type="ECO:0000256" key="7">
    <source>
        <dbReference type="ARBA" id="ARBA00022967"/>
    </source>
</evidence>
<dbReference type="SUPFAM" id="SSF53706">
    <property type="entry name" value="Formate dehydrogenase/DMSO reductase, domains 1-3"/>
    <property type="match status" value="1"/>
</dbReference>
<evidence type="ECO:0000256" key="9">
    <source>
        <dbReference type="ARBA" id="ARBA00023014"/>
    </source>
</evidence>
<dbReference type="InterPro" id="IPR036010">
    <property type="entry name" value="2Fe-2S_ferredoxin-like_sf"/>
</dbReference>
<evidence type="ECO:0000256" key="2">
    <source>
        <dbReference type="ARBA" id="ARBA00004370"/>
    </source>
</evidence>
<dbReference type="Gene3D" id="3.10.20.740">
    <property type="match status" value="1"/>
</dbReference>
<evidence type="ECO:0000256" key="6">
    <source>
        <dbReference type="ARBA" id="ARBA00022723"/>
    </source>
</evidence>
<evidence type="ECO:0000256" key="10">
    <source>
        <dbReference type="ARBA" id="ARBA00023027"/>
    </source>
</evidence>
<protein>
    <submittedName>
        <fullName evidence="16">(2Fe-2S)-binding protein</fullName>
    </submittedName>
</protein>
<dbReference type="InterPro" id="IPR050123">
    <property type="entry name" value="Prok_molybdopt-oxidoreductase"/>
</dbReference>
<proteinExistence type="inferred from homology"/>
<feature type="domain" description="4Fe-4S His(Cys)3-ligated-type" evidence="15">
    <location>
        <begin position="82"/>
        <end position="121"/>
    </location>
</feature>
<keyword evidence="8" id="KW-0408">Iron</keyword>
<dbReference type="GO" id="GO:0008137">
    <property type="term" value="F:NADH dehydrogenase (ubiquinone) activity"/>
    <property type="evidence" value="ECO:0007669"/>
    <property type="project" value="InterPro"/>
</dbReference>
<dbReference type="InterPro" id="IPR006963">
    <property type="entry name" value="Mopterin_OxRdtase_4Fe-4S_dom"/>
</dbReference>
<keyword evidence="11" id="KW-0472">Membrane</keyword>
<evidence type="ECO:0000256" key="3">
    <source>
        <dbReference type="ARBA" id="ARBA00005404"/>
    </source>
</evidence>
<dbReference type="InterPro" id="IPR001041">
    <property type="entry name" value="2Fe-2S_ferredoxin-type"/>
</dbReference>
<dbReference type="SUPFAM" id="SSF54862">
    <property type="entry name" value="4Fe-4S ferredoxins"/>
    <property type="match status" value="1"/>
</dbReference>
<feature type="domain" description="2Fe-2S ferredoxin-type" evidence="13">
    <location>
        <begin position="3"/>
        <end position="82"/>
    </location>
</feature>
<dbReference type="PROSITE" id="PS00643">
    <property type="entry name" value="COMPLEX1_75K_3"/>
    <property type="match status" value="1"/>
</dbReference>
<evidence type="ECO:0000256" key="1">
    <source>
        <dbReference type="ARBA" id="ARBA00001966"/>
    </source>
</evidence>
<accession>A0A7T6ARI7</accession>
<dbReference type="SUPFAM" id="SSF54292">
    <property type="entry name" value="2Fe-2S ferredoxin-like"/>
    <property type="match status" value="1"/>
</dbReference>
<dbReference type="FunFam" id="3.10.20.740:FF:000004">
    <property type="entry name" value="NADH-quinone oxidoreductase"/>
    <property type="match status" value="1"/>
</dbReference>
<dbReference type="Pfam" id="PF13510">
    <property type="entry name" value="Fer2_4"/>
    <property type="match status" value="1"/>
</dbReference>
<dbReference type="InterPro" id="IPR019574">
    <property type="entry name" value="NADH_UbQ_OxRdtase_Gsu_4Fe4S-bd"/>
</dbReference>
<organism evidence="16 17">
    <name type="scientific">Desulfobulbus oligotrophicus</name>
    <dbReference type="NCBI Taxonomy" id="1909699"/>
    <lineage>
        <taxon>Bacteria</taxon>
        <taxon>Pseudomonadati</taxon>
        <taxon>Thermodesulfobacteriota</taxon>
        <taxon>Desulfobulbia</taxon>
        <taxon>Desulfobulbales</taxon>
        <taxon>Desulfobulbaceae</taxon>
        <taxon>Desulfobulbus</taxon>
    </lineage>
</organism>
<dbReference type="PROSITE" id="PS51669">
    <property type="entry name" value="4FE4S_MOW_BIS_MGD"/>
    <property type="match status" value="1"/>
</dbReference>
<dbReference type="Gene3D" id="2.20.25.90">
    <property type="entry name" value="ADC-like domains"/>
    <property type="match status" value="1"/>
</dbReference>
<evidence type="ECO:0000259" key="15">
    <source>
        <dbReference type="PROSITE" id="PS51839"/>
    </source>
</evidence>
<keyword evidence="7" id="KW-1278">Translocase</keyword>
<evidence type="ECO:0000259" key="13">
    <source>
        <dbReference type="PROSITE" id="PS51085"/>
    </source>
</evidence>
<dbReference type="KEGG" id="dog:HP555_12120"/>
<evidence type="ECO:0000259" key="14">
    <source>
        <dbReference type="PROSITE" id="PS51669"/>
    </source>
</evidence>
<keyword evidence="6" id="KW-0479">Metal-binding</keyword>
<gene>
    <name evidence="16" type="ORF">HP555_12120</name>
</gene>
<dbReference type="PROSITE" id="PS51839">
    <property type="entry name" value="4FE4S_HC3"/>
    <property type="match status" value="1"/>
</dbReference>
<dbReference type="CDD" id="cd00207">
    <property type="entry name" value="fer2"/>
    <property type="match status" value="1"/>
</dbReference>
<dbReference type="InterPro" id="IPR054351">
    <property type="entry name" value="NADH_UbQ_OxRdtase_ferredoxin"/>
</dbReference>
<dbReference type="AlphaFoldDB" id="A0A7T6ARI7"/>
<dbReference type="Pfam" id="PF10588">
    <property type="entry name" value="NADH-G_4Fe-4S_3"/>
    <property type="match status" value="1"/>
</dbReference>
<evidence type="ECO:0000313" key="16">
    <source>
        <dbReference type="EMBL" id="QQG66560.1"/>
    </source>
</evidence>
<dbReference type="Pfam" id="PF22117">
    <property type="entry name" value="Fer4_Nqo3"/>
    <property type="match status" value="1"/>
</dbReference>
<comment type="cofactor">
    <cofactor evidence="1">
        <name>[4Fe-4S] cluster</name>
        <dbReference type="ChEBI" id="CHEBI:49883"/>
    </cofactor>
</comment>
<dbReference type="PROSITE" id="PS51085">
    <property type="entry name" value="2FE2S_FER_2"/>
    <property type="match status" value="1"/>
</dbReference>